<accession>A0A6P8AV53</accession>
<organism evidence="2 3">
    <name type="scientific">Pyricularia grisea</name>
    <name type="common">Crabgrass-specific blast fungus</name>
    <name type="synonym">Magnaporthe grisea</name>
    <dbReference type="NCBI Taxonomy" id="148305"/>
    <lineage>
        <taxon>Eukaryota</taxon>
        <taxon>Fungi</taxon>
        <taxon>Dikarya</taxon>
        <taxon>Ascomycota</taxon>
        <taxon>Pezizomycotina</taxon>
        <taxon>Sordariomycetes</taxon>
        <taxon>Sordariomycetidae</taxon>
        <taxon>Magnaporthales</taxon>
        <taxon>Pyriculariaceae</taxon>
        <taxon>Pyricularia</taxon>
    </lineage>
</organism>
<reference evidence="2 3" key="1">
    <citation type="journal article" date="2019" name="Mol. Biol. Evol.">
        <title>Blast fungal genomes show frequent chromosomal changes, gene gains and losses, and effector gene turnover.</title>
        <authorList>
            <person name="Gomez Luciano L.B."/>
            <person name="Jason Tsai I."/>
            <person name="Chuma I."/>
            <person name="Tosa Y."/>
            <person name="Chen Y.H."/>
            <person name="Li J.Y."/>
            <person name="Li M.Y."/>
            <person name="Jade Lu M.Y."/>
            <person name="Nakayashiki H."/>
            <person name="Li W.H."/>
        </authorList>
    </citation>
    <scope>NUCLEOTIDE SEQUENCE [LARGE SCALE GENOMIC DNA]</scope>
    <source>
        <strain evidence="2 3">NI907</strain>
    </source>
</reference>
<feature type="compositionally biased region" description="Low complexity" evidence="1">
    <location>
        <begin position="182"/>
        <end position="196"/>
    </location>
</feature>
<evidence type="ECO:0000256" key="1">
    <source>
        <dbReference type="SAM" id="MobiDB-lite"/>
    </source>
</evidence>
<dbReference type="AlphaFoldDB" id="A0A6P8AV53"/>
<reference evidence="3" key="3">
    <citation type="submission" date="2025-08" db="UniProtKB">
        <authorList>
            <consortium name="RefSeq"/>
        </authorList>
    </citation>
    <scope>IDENTIFICATION</scope>
    <source>
        <strain evidence="3">NI907</strain>
    </source>
</reference>
<sequence length="283" mass="30675">MAQCGDPVTLAPPQVPEADAIYVIEVDKLLLGPVDHGAQHVAGPDDADLVRQLPGKGVLRHGAPRPPVGPSHPVGHPLLPRRPVARDRQRLHQIVRQLLGRQRKERNLANRRPPAPSNIALAALPCRRALPRAEGKPCFQLRRISERRRAHQHDPGEGDGAGCRRRRWWWWWWADDGRAGQRTRAQRGGAVGQAGRRQQRDQLDGDVAAQAPAEHGDAAAHAQGGQRVCGHDGVARLRVDAVRLSVGGCVARSPVAWVVEGDDAAYAGRWVAGEDVGKCQGAG</sequence>
<reference evidence="3" key="2">
    <citation type="submission" date="2019-10" db="EMBL/GenBank/DDBJ databases">
        <authorList>
            <consortium name="NCBI Genome Project"/>
        </authorList>
    </citation>
    <scope>NUCLEOTIDE SEQUENCE</scope>
    <source>
        <strain evidence="3">NI907</strain>
    </source>
</reference>
<protein>
    <submittedName>
        <fullName evidence="3">Uncharacterized protein</fullName>
    </submittedName>
</protein>
<dbReference type="GeneID" id="41963239"/>
<feature type="region of interest" description="Disordered" evidence="1">
    <location>
        <begin position="182"/>
        <end position="206"/>
    </location>
</feature>
<dbReference type="RefSeq" id="XP_030978796.1">
    <property type="nucleotide sequence ID" value="XM_031128330.1"/>
</dbReference>
<dbReference type="KEGG" id="pgri:PgNI_08333"/>
<evidence type="ECO:0000313" key="3">
    <source>
        <dbReference type="RefSeq" id="XP_030978796.1"/>
    </source>
</evidence>
<dbReference type="Proteomes" id="UP000515153">
    <property type="component" value="Chromosome V"/>
</dbReference>
<gene>
    <name evidence="3" type="ORF">PgNI_08333</name>
</gene>
<evidence type="ECO:0000313" key="2">
    <source>
        <dbReference type="Proteomes" id="UP000515153"/>
    </source>
</evidence>
<name>A0A6P8AV53_PYRGI</name>
<proteinExistence type="predicted"/>
<keyword evidence="2" id="KW-1185">Reference proteome</keyword>